<dbReference type="PANTHER" id="PTHR11358:SF35">
    <property type="entry name" value="FORMIMIDOYLGLUTAMASE"/>
    <property type="match status" value="1"/>
</dbReference>
<comment type="catalytic activity">
    <reaction evidence="5">
        <text>N-formimidoyl-L-glutamate + H2O = formamide + L-glutamate</text>
        <dbReference type="Rhea" id="RHEA:22492"/>
        <dbReference type="ChEBI" id="CHEBI:15377"/>
        <dbReference type="ChEBI" id="CHEBI:16397"/>
        <dbReference type="ChEBI" id="CHEBI:29985"/>
        <dbReference type="ChEBI" id="CHEBI:58928"/>
        <dbReference type="EC" id="3.5.3.8"/>
    </reaction>
</comment>
<name>A0A1Q5P1C7_9BACI</name>
<keyword evidence="3 5" id="KW-0369">Histidine metabolism</keyword>
<evidence type="ECO:0000256" key="5">
    <source>
        <dbReference type="HAMAP-Rule" id="MF_00737"/>
    </source>
</evidence>
<proteinExistence type="inferred from homology"/>
<dbReference type="Pfam" id="PF00491">
    <property type="entry name" value="Arginase"/>
    <property type="match status" value="1"/>
</dbReference>
<keyword evidence="9" id="KW-1185">Reference proteome</keyword>
<feature type="binding site" evidence="5">
    <location>
        <position position="158"/>
    </location>
    <ligand>
        <name>Mn(2+)</name>
        <dbReference type="ChEBI" id="CHEBI:29035"/>
        <label>1</label>
    </ligand>
</feature>
<dbReference type="GO" id="GO:0019556">
    <property type="term" value="P:L-histidine catabolic process to glutamate and formamide"/>
    <property type="evidence" value="ECO:0007669"/>
    <property type="project" value="UniProtKB-UniRule"/>
</dbReference>
<dbReference type="CDD" id="cd09988">
    <property type="entry name" value="Formimidoylglutamase"/>
    <property type="match status" value="1"/>
</dbReference>
<evidence type="ECO:0000313" key="9">
    <source>
        <dbReference type="Proteomes" id="UP000186524"/>
    </source>
</evidence>
<dbReference type="NCBIfam" id="TIGR01227">
    <property type="entry name" value="hutG"/>
    <property type="match status" value="1"/>
</dbReference>
<comment type="pathway">
    <text evidence="5">Amino-acid degradation; L-histidine degradation into L-glutamate; L-glutamate from N-formimidoyl-L-glutamate (hydrolase route): step 1/1.</text>
</comment>
<comment type="function">
    <text evidence="5">Catalyzes the conversion of N-formimidoyl-L-glutamate to L-glutamate and formamide.</text>
</comment>
<dbReference type="GO" id="GO:0030145">
    <property type="term" value="F:manganese ion binding"/>
    <property type="evidence" value="ECO:0007669"/>
    <property type="project" value="UniProtKB-UniRule"/>
</dbReference>
<feature type="binding site" evidence="5">
    <location>
        <position position="160"/>
    </location>
    <ligand>
        <name>Mn(2+)</name>
        <dbReference type="ChEBI" id="CHEBI:29035"/>
        <label>2</label>
    </ligand>
</feature>
<comment type="caution">
    <text evidence="8">The sequence shown here is derived from an EMBL/GenBank/DDBJ whole genome shotgun (WGS) entry which is preliminary data.</text>
</comment>
<dbReference type="EMBL" id="MRWQ01000010">
    <property type="protein sequence ID" value="OKL36065.1"/>
    <property type="molecule type" value="Genomic_DNA"/>
</dbReference>
<dbReference type="GO" id="GO:0033389">
    <property type="term" value="P:putrescine biosynthetic process from arginine, via agmatine"/>
    <property type="evidence" value="ECO:0007669"/>
    <property type="project" value="TreeGrafter"/>
</dbReference>
<protein>
    <recommendedName>
        <fullName evidence="5 6">Formimidoylglutamase</fullName>
        <ecNumber evidence="5 6">3.5.3.8</ecNumber>
    </recommendedName>
    <alternativeName>
        <fullName evidence="5">Formiminoglutamase</fullName>
    </alternativeName>
    <alternativeName>
        <fullName evidence="5">Formiminoglutamate hydrolase</fullName>
    </alternativeName>
</protein>
<dbReference type="UniPathway" id="UPA00379">
    <property type="reaction ID" value="UER00552"/>
</dbReference>
<evidence type="ECO:0000256" key="6">
    <source>
        <dbReference type="NCBIfam" id="TIGR01227"/>
    </source>
</evidence>
<feature type="binding site" evidence="5">
    <location>
        <position position="246"/>
    </location>
    <ligand>
        <name>Mn(2+)</name>
        <dbReference type="ChEBI" id="CHEBI:29035"/>
        <label>1</label>
    </ligand>
</feature>
<evidence type="ECO:0000256" key="4">
    <source>
        <dbReference type="ARBA" id="ARBA00023211"/>
    </source>
</evidence>
<dbReference type="Gene3D" id="3.40.800.10">
    <property type="entry name" value="Ureohydrolase domain"/>
    <property type="match status" value="1"/>
</dbReference>
<dbReference type="OrthoDB" id="9788689at2"/>
<dbReference type="InterPro" id="IPR006035">
    <property type="entry name" value="Ureohydrolase"/>
</dbReference>
<accession>A0A1Q5P1C7</accession>
<feature type="binding site" evidence="5">
    <location>
        <position position="162"/>
    </location>
    <ligand>
        <name>Mn(2+)</name>
        <dbReference type="ChEBI" id="CHEBI:29035"/>
        <label>1</label>
    </ligand>
</feature>
<comment type="similarity">
    <text evidence="5 7">Belongs to the arginase family.</text>
</comment>
<dbReference type="InterPro" id="IPR005923">
    <property type="entry name" value="HutG"/>
</dbReference>
<dbReference type="GO" id="GO:0008783">
    <property type="term" value="F:agmatinase activity"/>
    <property type="evidence" value="ECO:0007669"/>
    <property type="project" value="TreeGrafter"/>
</dbReference>
<evidence type="ECO:0000256" key="3">
    <source>
        <dbReference type="ARBA" id="ARBA00022808"/>
    </source>
</evidence>
<evidence type="ECO:0000256" key="1">
    <source>
        <dbReference type="ARBA" id="ARBA00022723"/>
    </source>
</evidence>
<keyword evidence="2 5" id="KW-0378">Hydrolase</keyword>
<dbReference type="SUPFAM" id="SSF52768">
    <property type="entry name" value="Arginase/deacetylase"/>
    <property type="match status" value="1"/>
</dbReference>
<dbReference type="EC" id="3.5.3.8" evidence="5 6"/>
<organism evidence="8 9">
    <name type="scientific">Domibacillus mangrovi</name>
    <dbReference type="NCBI Taxonomy" id="1714354"/>
    <lineage>
        <taxon>Bacteria</taxon>
        <taxon>Bacillati</taxon>
        <taxon>Bacillota</taxon>
        <taxon>Bacilli</taxon>
        <taxon>Bacillales</taxon>
        <taxon>Bacillaceae</taxon>
        <taxon>Domibacillus</taxon>
    </lineage>
</organism>
<feature type="binding site" evidence="5">
    <location>
        <position position="132"/>
    </location>
    <ligand>
        <name>Mn(2+)</name>
        <dbReference type="ChEBI" id="CHEBI:29035"/>
        <label>1</label>
    </ligand>
</feature>
<feature type="binding site" evidence="5">
    <location>
        <position position="248"/>
    </location>
    <ligand>
        <name>Mn(2+)</name>
        <dbReference type="ChEBI" id="CHEBI:29035"/>
        <label>2</label>
    </ligand>
</feature>
<sequence length="325" mass="36132">MYKLPNQDNWSGRTDHVKKKSSFRIHQVVNMLDINNVSLEKKAHTNCALIGFQCEEGVRRNKGRIGAAKAPDSIRGELAKLPWHGLDESSLSDVGNIICEGDQLELAQQEVGKCITTLLKNKKTPIILGGGHETFYGHYLGVRQFIGPDASLGIINIDAHFDLRPYDDQPSSGTMFRQILDQDRACGYLVLGIQRYGNTKELFDTADRYSCQYILEEQLTNGLTTETVSVIEQFINEHDYVMLTLCTDVMSAAHAPGVSAPSAFGLIPSVVRSLIRHVISNNKTLSFDISEVNPDLDENQRTVKLAAGLVNEAIISFQKEENNDH</sequence>
<evidence type="ECO:0000256" key="2">
    <source>
        <dbReference type="ARBA" id="ARBA00022801"/>
    </source>
</evidence>
<dbReference type="PANTHER" id="PTHR11358">
    <property type="entry name" value="ARGINASE/AGMATINASE"/>
    <property type="match status" value="1"/>
</dbReference>
<dbReference type="GO" id="GO:0050415">
    <property type="term" value="F:formimidoylglutamase activity"/>
    <property type="evidence" value="ECO:0007669"/>
    <property type="project" value="UniProtKB-UniRule"/>
</dbReference>
<dbReference type="PROSITE" id="PS51409">
    <property type="entry name" value="ARGINASE_2"/>
    <property type="match status" value="1"/>
</dbReference>
<dbReference type="AlphaFoldDB" id="A0A1Q5P1C7"/>
<evidence type="ECO:0000313" key="8">
    <source>
        <dbReference type="EMBL" id="OKL36065.1"/>
    </source>
</evidence>
<feature type="binding site" evidence="5">
    <location>
        <position position="158"/>
    </location>
    <ligand>
        <name>Mn(2+)</name>
        <dbReference type="ChEBI" id="CHEBI:29035"/>
        <label>2</label>
    </ligand>
</feature>
<evidence type="ECO:0000256" key="7">
    <source>
        <dbReference type="PROSITE-ProRule" id="PRU00742"/>
    </source>
</evidence>
<comment type="cofactor">
    <cofactor evidence="5">
        <name>Mn(2+)</name>
        <dbReference type="ChEBI" id="CHEBI:29035"/>
    </cofactor>
    <text evidence="5">Binds 2 manganese ions per subunit.</text>
</comment>
<dbReference type="InterPro" id="IPR023696">
    <property type="entry name" value="Ureohydrolase_dom_sf"/>
</dbReference>
<keyword evidence="4 5" id="KW-0464">Manganese</keyword>
<dbReference type="GO" id="GO:0019557">
    <property type="term" value="P:L-histidine catabolic process to glutamate and formate"/>
    <property type="evidence" value="ECO:0007669"/>
    <property type="project" value="UniProtKB-UniPathway"/>
</dbReference>
<dbReference type="Proteomes" id="UP000186524">
    <property type="component" value="Unassembled WGS sequence"/>
</dbReference>
<reference evidence="8 9" key="1">
    <citation type="submission" date="2016-12" db="EMBL/GenBank/DDBJ databases">
        <title>Domibacillus sp. SAOS 44 whole genome sequencing.</title>
        <authorList>
            <person name="Verma A."/>
            <person name="Krishnamurthi S."/>
        </authorList>
    </citation>
    <scope>NUCLEOTIDE SEQUENCE [LARGE SCALE GENOMIC DNA]</scope>
    <source>
        <strain evidence="8 9">SAOS 44</strain>
    </source>
</reference>
<dbReference type="STRING" id="1714354.BLL40_12105"/>
<keyword evidence="1 5" id="KW-0479">Metal-binding</keyword>
<gene>
    <name evidence="5" type="primary">hutG</name>
    <name evidence="8" type="ORF">BLL40_12105</name>
</gene>
<dbReference type="RefSeq" id="WP_073712165.1">
    <property type="nucleotide sequence ID" value="NZ_MRWQ01000010.1"/>
</dbReference>
<feature type="binding site" evidence="5">
    <location>
        <position position="246"/>
    </location>
    <ligand>
        <name>Mn(2+)</name>
        <dbReference type="ChEBI" id="CHEBI:29035"/>
        <label>2</label>
    </ligand>
</feature>
<dbReference type="HAMAP" id="MF_00737">
    <property type="entry name" value="Formimidoylglutam"/>
    <property type="match status" value="1"/>
</dbReference>